<dbReference type="EMBL" id="CP069370">
    <property type="protein sequence ID" value="QYZ69751.1"/>
    <property type="molecule type" value="Genomic_DNA"/>
</dbReference>
<name>A0A8G0ZQT4_9RHOB</name>
<proteinExistence type="predicted"/>
<evidence type="ECO:0000313" key="1">
    <source>
        <dbReference type="EMBL" id="QYZ69751.1"/>
    </source>
</evidence>
<organism evidence="1 2">
    <name type="scientific">Neotabrizicola shimadae</name>
    <dbReference type="NCBI Taxonomy" id="2807096"/>
    <lineage>
        <taxon>Bacteria</taxon>
        <taxon>Pseudomonadati</taxon>
        <taxon>Pseudomonadota</taxon>
        <taxon>Alphaproteobacteria</taxon>
        <taxon>Rhodobacterales</taxon>
        <taxon>Paracoccaceae</taxon>
        <taxon>Neotabrizicola</taxon>
    </lineage>
</organism>
<sequence length="212" mass="22984">MDEADLPGNDLVRTIGSTELADALVQIADASLGATIASGLLDQVPLFGMVHSIYKAGRSISERLALAKTHRFLIELSSIPKEERLAFSDELFASGKADEFAARVFLLLDQSDDFSKPQLIGRIVAAQVRGDCSVSECFMLCSSVNRSHFDDLRRLKQFRDGVQNEPESAERLFVAGLLTNRGIDGGGADEVQHPGGTIYHLSRLGQLLAPLV</sequence>
<gene>
    <name evidence="1" type="ORF">JO391_18965</name>
</gene>
<accession>A0A8G0ZQT4</accession>
<dbReference type="Proteomes" id="UP000826300">
    <property type="component" value="Chromosome"/>
</dbReference>
<dbReference type="KEGG" id="nsm:JO391_18965"/>
<keyword evidence="2" id="KW-1185">Reference proteome</keyword>
<protein>
    <submittedName>
        <fullName evidence="1">Uncharacterized protein</fullName>
    </submittedName>
</protein>
<evidence type="ECO:0000313" key="2">
    <source>
        <dbReference type="Proteomes" id="UP000826300"/>
    </source>
</evidence>
<reference evidence="1" key="1">
    <citation type="submission" date="2021-02" db="EMBL/GenBank/DDBJ databases">
        <title>Rhodobacter shimadae sp. nov., an aerobic anoxygenic phototrophic bacterium isolated from a hot spring.</title>
        <authorList>
            <person name="Muramatsu S."/>
            <person name="Haruta S."/>
            <person name="Hirose S."/>
            <person name="Hanada S."/>
        </authorList>
    </citation>
    <scope>NUCLEOTIDE SEQUENCE</scope>
    <source>
        <strain evidence="1">N10</strain>
    </source>
</reference>
<dbReference type="AlphaFoldDB" id="A0A8G0ZQT4"/>
<dbReference type="RefSeq" id="WP_220661968.1">
    <property type="nucleotide sequence ID" value="NZ_CP069370.1"/>
</dbReference>